<evidence type="ECO:0000313" key="1">
    <source>
        <dbReference type="EMBL" id="KRX01160.1"/>
    </source>
</evidence>
<dbReference type="Proteomes" id="UP000054937">
    <property type="component" value="Unassembled WGS sequence"/>
</dbReference>
<organism evidence="1 2">
    <name type="scientific">Pseudocohnilembus persalinus</name>
    <name type="common">Ciliate</name>
    <dbReference type="NCBI Taxonomy" id="266149"/>
    <lineage>
        <taxon>Eukaryota</taxon>
        <taxon>Sar</taxon>
        <taxon>Alveolata</taxon>
        <taxon>Ciliophora</taxon>
        <taxon>Intramacronucleata</taxon>
        <taxon>Oligohymenophorea</taxon>
        <taxon>Scuticociliatia</taxon>
        <taxon>Philasterida</taxon>
        <taxon>Pseudocohnilembidae</taxon>
        <taxon>Pseudocohnilembus</taxon>
    </lineage>
</organism>
<dbReference type="EMBL" id="LDAU01000176">
    <property type="protein sequence ID" value="KRX01160.1"/>
    <property type="molecule type" value="Genomic_DNA"/>
</dbReference>
<proteinExistence type="predicted"/>
<comment type="caution">
    <text evidence="1">The sequence shown here is derived from an EMBL/GenBank/DDBJ whole genome shotgun (WGS) entry which is preliminary data.</text>
</comment>
<protein>
    <submittedName>
        <fullName evidence="1">Uncharacterized protein</fullName>
    </submittedName>
</protein>
<accession>A0A0V0QG91</accession>
<reference evidence="1 2" key="1">
    <citation type="journal article" date="2015" name="Sci. Rep.">
        <title>Genome of the facultative scuticociliatosis pathogen Pseudocohnilembus persalinus provides insight into its virulence through horizontal gene transfer.</title>
        <authorList>
            <person name="Xiong J."/>
            <person name="Wang G."/>
            <person name="Cheng J."/>
            <person name="Tian M."/>
            <person name="Pan X."/>
            <person name="Warren A."/>
            <person name="Jiang C."/>
            <person name="Yuan D."/>
            <person name="Miao W."/>
        </authorList>
    </citation>
    <scope>NUCLEOTIDE SEQUENCE [LARGE SCALE GENOMIC DNA]</scope>
    <source>
        <strain evidence="1">36N120E</strain>
    </source>
</reference>
<name>A0A0V0QG91_PSEPJ</name>
<dbReference type="InParanoid" id="A0A0V0QG91"/>
<evidence type="ECO:0000313" key="2">
    <source>
        <dbReference type="Proteomes" id="UP000054937"/>
    </source>
</evidence>
<sequence>MSGLFQENFRNDIFSKLQFSYEFDEMLQGIQIDQENQTIRLGLGFKNSKELNGVKDISSLAQSIPLQNELANIYTNSILQHLNQLELDILNFEDTNQLPAIYNIDY</sequence>
<gene>
    <name evidence="1" type="ORF">PPERSA_08261</name>
</gene>
<keyword evidence="2" id="KW-1185">Reference proteome</keyword>
<dbReference type="AlphaFoldDB" id="A0A0V0QG91"/>